<accession>A0ABV2UMD1</accession>
<dbReference type="EMBL" id="JBEXIP010000081">
    <property type="protein sequence ID" value="MET8439008.1"/>
    <property type="molecule type" value="Genomic_DNA"/>
</dbReference>
<evidence type="ECO:0000313" key="1">
    <source>
        <dbReference type="EMBL" id="MET8439008.1"/>
    </source>
</evidence>
<dbReference type="RefSeq" id="WP_356713433.1">
    <property type="nucleotide sequence ID" value="NZ_JBEXIP010000081.1"/>
</dbReference>
<sequence length="51" mass="5178">MGPADVLHDLDLGAAGDGETHRLNAPLADLANAFVEHPDGGAEGPVQTESQ</sequence>
<dbReference type="Proteomes" id="UP001550044">
    <property type="component" value="Unassembled WGS sequence"/>
</dbReference>
<organism evidence="1 2">
    <name type="scientific">Streptomyces sp. 900116325</name>
    <dbReference type="NCBI Taxonomy" id="3154295"/>
    <lineage>
        <taxon>Bacteria</taxon>
        <taxon>Bacillati</taxon>
        <taxon>Actinomycetota</taxon>
        <taxon>Actinomycetes</taxon>
        <taxon>Kitasatosporales</taxon>
        <taxon>Streptomycetaceae</taxon>
        <taxon>Streptomyces</taxon>
    </lineage>
</organism>
<proteinExistence type="predicted"/>
<comment type="caution">
    <text evidence="1">The sequence shown here is derived from an EMBL/GenBank/DDBJ whole genome shotgun (WGS) entry which is preliminary data.</text>
</comment>
<reference evidence="1 2" key="1">
    <citation type="submission" date="2024-06" db="EMBL/GenBank/DDBJ databases">
        <title>The Natural Products Discovery Center: Release of the First 8490 Sequenced Strains for Exploring Actinobacteria Biosynthetic Diversity.</title>
        <authorList>
            <person name="Kalkreuter E."/>
            <person name="Kautsar S.A."/>
            <person name="Yang D."/>
            <person name="Bader C.D."/>
            <person name="Teijaro C.N."/>
            <person name="Fluegel L."/>
            <person name="Davis C.M."/>
            <person name="Simpson J.R."/>
            <person name="Lauterbach L."/>
            <person name="Steele A.D."/>
            <person name="Gui C."/>
            <person name="Meng S."/>
            <person name="Li G."/>
            <person name="Viehrig K."/>
            <person name="Ye F."/>
            <person name="Su P."/>
            <person name="Kiefer A.F."/>
            <person name="Nichols A."/>
            <person name="Cepeda A.J."/>
            <person name="Yan W."/>
            <person name="Fan B."/>
            <person name="Jiang Y."/>
            <person name="Adhikari A."/>
            <person name="Zheng C.-J."/>
            <person name="Schuster L."/>
            <person name="Cowan T.M."/>
            <person name="Smanski M.J."/>
            <person name="Chevrette M.G."/>
            <person name="De Carvalho L.P.S."/>
            <person name="Shen B."/>
        </authorList>
    </citation>
    <scope>NUCLEOTIDE SEQUENCE [LARGE SCALE GENOMIC DNA]</scope>
    <source>
        <strain evidence="1 2">NPDC005137</strain>
    </source>
</reference>
<evidence type="ECO:0000313" key="2">
    <source>
        <dbReference type="Proteomes" id="UP001550044"/>
    </source>
</evidence>
<protein>
    <submittedName>
        <fullName evidence="1">Uncharacterized protein</fullName>
    </submittedName>
</protein>
<name>A0ABV2UMD1_9ACTN</name>
<keyword evidence="2" id="KW-1185">Reference proteome</keyword>
<gene>
    <name evidence="1" type="ORF">ABZV61_41385</name>
</gene>